<evidence type="ECO:0000313" key="3">
    <source>
        <dbReference type="Proteomes" id="UP001341281"/>
    </source>
</evidence>
<accession>A0AAQ3SKP1</accession>
<dbReference type="EMBL" id="CP144745">
    <property type="protein sequence ID" value="WVZ52473.1"/>
    <property type="molecule type" value="Genomic_DNA"/>
</dbReference>
<evidence type="ECO:0000313" key="2">
    <source>
        <dbReference type="EMBL" id="WVZ52473.1"/>
    </source>
</evidence>
<feature type="compositionally biased region" description="Low complexity" evidence="1">
    <location>
        <begin position="34"/>
        <end position="49"/>
    </location>
</feature>
<keyword evidence="3" id="KW-1185">Reference proteome</keyword>
<evidence type="ECO:0000256" key="1">
    <source>
        <dbReference type="SAM" id="MobiDB-lite"/>
    </source>
</evidence>
<reference evidence="2 3" key="1">
    <citation type="submission" date="2024-02" db="EMBL/GenBank/DDBJ databases">
        <title>High-quality chromosome-scale genome assembly of Pensacola bahiagrass (Paspalum notatum Flugge var. saurae).</title>
        <authorList>
            <person name="Vega J.M."/>
            <person name="Podio M."/>
            <person name="Orjuela J."/>
            <person name="Siena L.A."/>
            <person name="Pessino S.C."/>
            <person name="Combes M.C."/>
            <person name="Mariac C."/>
            <person name="Albertini E."/>
            <person name="Pupilli F."/>
            <person name="Ortiz J.P.A."/>
            <person name="Leblanc O."/>
        </authorList>
    </citation>
    <scope>NUCLEOTIDE SEQUENCE [LARGE SCALE GENOMIC DNA]</scope>
    <source>
        <strain evidence="2">R1</strain>
        <tissue evidence="2">Leaf</tissue>
    </source>
</reference>
<feature type="compositionally biased region" description="Basic and acidic residues" evidence="1">
    <location>
        <begin position="7"/>
        <end position="31"/>
    </location>
</feature>
<sequence length="78" mass="8109">MHSLHSFAHDGMHIDPGVEERDEGATTDRGARGPGAVPAARGSPAAADSAPDDTDPSEEGMEFLFCARVGGGACYHRE</sequence>
<name>A0AAQ3SKP1_PASNO</name>
<protein>
    <submittedName>
        <fullName evidence="2">Uncharacterized protein</fullName>
    </submittedName>
</protein>
<proteinExistence type="predicted"/>
<dbReference type="Proteomes" id="UP001341281">
    <property type="component" value="Chromosome 01"/>
</dbReference>
<feature type="compositionally biased region" description="Acidic residues" evidence="1">
    <location>
        <begin position="50"/>
        <end position="61"/>
    </location>
</feature>
<gene>
    <name evidence="2" type="ORF">U9M48_003527</name>
</gene>
<feature type="region of interest" description="Disordered" evidence="1">
    <location>
        <begin position="1"/>
        <end position="61"/>
    </location>
</feature>
<organism evidence="2 3">
    <name type="scientific">Paspalum notatum var. saurae</name>
    <dbReference type="NCBI Taxonomy" id="547442"/>
    <lineage>
        <taxon>Eukaryota</taxon>
        <taxon>Viridiplantae</taxon>
        <taxon>Streptophyta</taxon>
        <taxon>Embryophyta</taxon>
        <taxon>Tracheophyta</taxon>
        <taxon>Spermatophyta</taxon>
        <taxon>Magnoliopsida</taxon>
        <taxon>Liliopsida</taxon>
        <taxon>Poales</taxon>
        <taxon>Poaceae</taxon>
        <taxon>PACMAD clade</taxon>
        <taxon>Panicoideae</taxon>
        <taxon>Andropogonodae</taxon>
        <taxon>Paspaleae</taxon>
        <taxon>Paspalinae</taxon>
        <taxon>Paspalum</taxon>
    </lineage>
</organism>
<dbReference type="AlphaFoldDB" id="A0AAQ3SKP1"/>